<gene>
    <name evidence="1" type="ORF">CRM22_007367</name>
</gene>
<sequence length="57" mass="6212">LTIPVLVRSSEGNPNAASSLRDCFFSLNFPWTGHGLLSGYLWKQTTSHVSLVKHAGL</sequence>
<name>A0A4S2LGW7_OPIFE</name>
<feature type="non-terminal residue" evidence="1">
    <location>
        <position position="1"/>
    </location>
</feature>
<dbReference type="AlphaFoldDB" id="A0A4S2LGW7"/>
<proteinExistence type="predicted"/>
<organism evidence="1 2">
    <name type="scientific">Opisthorchis felineus</name>
    <dbReference type="NCBI Taxonomy" id="147828"/>
    <lineage>
        <taxon>Eukaryota</taxon>
        <taxon>Metazoa</taxon>
        <taxon>Spiralia</taxon>
        <taxon>Lophotrochozoa</taxon>
        <taxon>Platyhelminthes</taxon>
        <taxon>Trematoda</taxon>
        <taxon>Digenea</taxon>
        <taxon>Opisthorchiida</taxon>
        <taxon>Opisthorchiata</taxon>
        <taxon>Opisthorchiidae</taxon>
        <taxon>Opisthorchis</taxon>
    </lineage>
</organism>
<dbReference type="EMBL" id="SJOL01007456">
    <property type="protein sequence ID" value="TGZ62581.1"/>
    <property type="molecule type" value="Genomic_DNA"/>
</dbReference>
<feature type="non-terminal residue" evidence="1">
    <location>
        <position position="57"/>
    </location>
</feature>
<keyword evidence="2" id="KW-1185">Reference proteome</keyword>
<comment type="caution">
    <text evidence="1">The sequence shown here is derived from an EMBL/GenBank/DDBJ whole genome shotgun (WGS) entry which is preliminary data.</text>
</comment>
<accession>A0A4S2LGW7</accession>
<evidence type="ECO:0000313" key="1">
    <source>
        <dbReference type="EMBL" id="TGZ62581.1"/>
    </source>
</evidence>
<reference evidence="1 2" key="1">
    <citation type="journal article" date="2019" name="BMC Genomics">
        <title>New insights from Opisthorchis felineus genome: update on genomics of the epidemiologically important liver flukes.</title>
        <authorList>
            <person name="Ershov N.I."/>
            <person name="Mordvinov V.A."/>
            <person name="Prokhortchouk E.B."/>
            <person name="Pakharukova M.Y."/>
            <person name="Gunbin K.V."/>
            <person name="Ustyantsev K."/>
            <person name="Genaev M.A."/>
            <person name="Blinov A.G."/>
            <person name="Mazur A."/>
            <person name="Boulygina E."/>
            <person name="Tsygankova S."/>
            <person name="Khrameeva E."/>
            <person name="Chekanov N."/>
            <person name="Fan G."/>
            <person name="Xiao A."/>
            <person name="Zhang H."/>
            <person name="Xu X."/>
            <person name="Yang H."/>
            <person name="Solovyev V."/>
            <person name="Lee S.M."/>
            <person name="Liu X."/>
            <person name="Afonnikov D.A."/>
            <person name="Skryabin K.G."/>
        </authorList>
    </citation>
    <scope>NUCLEOTIDE SEQUENCE [LARGE SCALE GENOMIC DNA]</scope>
    <source>
        <strain evidence="1">AK-0245</strain>
        <tissue evidence="1">Whole organism</tissue>
    </source>
</reference>
<protein>
    <submittedName>
        <fullName evidence="1">Uncharacterized protein</fullName>
    </submittedName>
</protein>
<evidence type="ECO:0000313" key="2">
    <source>
        <dbReference type="Proteomes" id="UP000308267"/>
    </source>
</evidence>
<dbReference type="Proteomes" id="UP000308267">
    <property type="component" value="Unassembled WGS sequence"/>
</dbReference>